<protein>
    <submittedName>
        <fullName evidence="1">Uncharacterized protein</fullName>
    </submittedName>
</protein>
<accession>A0A1B0BVF9</accession>
<dbReference type="Proteomes" id="UP000092460">
    <property type="component" value="Unassembled WGS sequence"/>
</dbReference>
<proteinExistence type="predicted"/>
<dbReference type="VEuPathDB" id="VectorBase:GPPI041709"/>
<evidence type="ECO:0000313" key="1">
    <source>
        <dbReference type="EnsemblMetazoa" id="GPPI041709-PA"/>
    </source>
</evidence>
<dbReference type="AlphaFoldDB" id="A0A1B0BVF9"/>
<evidence type="ECO:0000313" key="2">
    <source>
        <dbReference type="Proteomes" id="UP000092460"/>
    </source>
</evidence>
<name>A0A1B0BVF9_9MUSC</name>
<dbReference type="EMBL" id="JXJN01021266">
    <property type="status" value="NOT_ANNOTATED_CDS"/>
    <property type="molecule type" value="Genomic_DNA"/>
</dbReference>
<sequence length="78" mass="8795">MGKKVNAQQFAAFFKPQEYLVGQLSQLTVGAASLSVVQSNNSSIIDMTLDPNIEIFDLTKERIRITYNGVQLRKHERP</sequence>
<keyword evidence="2" id="KW-1185">Reference proteome</keyword>
<reference evidence="1" key="2">
    <citation type="submission" date="2020-05" db="UniProtKB">
        <authorList>
            <consortium name="EnsemblMetazoa"/>
        </authorList>
    </citation>
    <scope>IDENTIFICATION</scope>
    <source>
        <strain evidence="1">IAEA</strain>
    </source>
</reference>
<dbReference type="EnsemblMetazoa" id="GPPI041709-RA">
    <property type="protein sequence ID" value="GPPI041709-PA"/>
    <property type="gene ID" value="GPPI041709"/>
</dbReference>
<reference evidence="2" key="1">
    <citation type="submission" date="2015-01" db="EMBL/GenBank/DDBJ databases">
        <authorList>
            <person name="Aksoy S."/>
            <person name="Warren W."/>
            <person name="Wilson R.K."/>
        </authorList>
    </citation>
    <scope>NUCLEOTIDE SEQUENCE [LARGE SCALE GENOMIC DNA]</scope>
    <source>
        <strain evidence="2">IAEA</strain>
    </source>
</reference>
<organism evidence="1 2">
    <name type="scientific">Glossina palpalis gambiensis</name>
    <dbReference type="NCBI Taxonomy" id="67801"/>
    <lineage>
        <taxon>Eukaryota</taxon>
        <taxon>Metazoa</taxon>
        <taxon>Ecdysozoa</taxon>
        <taxon>Arthropoda</taxon>
        <taxon>Hexapoda</taxon>
        <taxon>Insecta</taxon>
        <taxon>Pterygota</taxon>
        <taxon>Neoptera</taxon>
        <taxon>Endopterygota</taxon>
        <taxon>Diptera</taxon>
        <taxon>Brachycera</taxon>
        <taxon>Muscomorpha</taxon>
        <taxon>Hippoboscoidea</taxon>
        <taxon>Glossinidae</taxon>
        <taxon>Glossina</taxon>
    </lineage>
</organism>